<evidence type="ECO:0000313" key="13">
    <source>
        <dbReference type="Proteomes" id="UP001203297"/>
    </source>
</evidence>
<dbReference type="GO" id="GO:0020037">
    <property type="term" value="F:heme binding"/>
    <property type="evidence" value="ECO:0007669"/>
    <property type="project" value="InterPro"/>
</dbReference>
<name>A0AAD4M4X1_9AGAM</name>
<dbReference type="SUPFAM" id="SSF48264">
    <property type="entry name" value="Cytochrome P450"/>
    <property type="match status" value="1"/>
</dbReference>
<feature type="chain" id="PRO_5042100875" evidence="11">
    <location>
        <begin position="20"/>
        <end position="517"/>
    </location>
</feature>
<dbReference type="EMBL" id="WTXG01000013">
    <property type="protein sequence ID" value="KAI0301728.1"/>
    <property type="molecule type" value="Genomic_DNA"/>
</dbReference>
<gene>
    <name evidence="12" type="ORF">B0F90DRAFT_1816928</name>
</gene>
<evidence type="ECO:0000256" key="7">
    <source>
        <dbReference type="ARBA" id="ARBA00023004"/>
    </source>
</evidence>
<organism evidence="12 13">
    <name type="scientific">Multifurca ochricompacta</name>
    <dbReference type="NCBI Taxonomy" id="376703"/>
    <lineage>
        <taxon>Eukaryota</taxon>
        <taxon>Fungi</taxon>
        <taxon>Dikarya</taxon>
        <taxon>Basidiomycota</taxon>
        <taxon>Agaricomycotina</taxon>
        <taxon>Agaricomycetes</taxon>
        <taxon>Russulales</taxon>
        <taxon>Russulaceae</taxon>
        <taxon>Multifurca</taxon>
    </lineage>
</organism>
<evidence type="ECO:0000256" key="11">
    <source>
        <dbReference type="SAM" id="SignalP"/>
    </source>
</evidence>
<dbReference type="PRINTS" id="PR00463">
    <property type="entry name" value="EP450I"/>
</dbReference>
<dbReference type="GO" id="GO:0005506">
    <property type="term" value="F:iron ion binding"/>
    <property type="evidence" value="ECO:0007669"/>
    <property type="project" value="InterPro"/>
</dbReference>
<evidence type="ECO:0000256" key="9">
    <source>
        <dbReference type="PIRSR" id="PIRSR602401-1"/>
    </source>
</evidence>
<keyword evidence="4 9" id="KW-0349">Heme</keyword>
<evidence type="ECO:0000256" key="3">
    <source>
        <dbReference type="ARBA" id="ARBA00010617"/>
    </source>
</evidence>
<comment type="caution">
    <text evidence="12">The sequence shown here is derived from an EMBL/GenBank/DDBJ whole genome shotgun (WGS) entry which is preliminary data.</text>
</comment>
<dbReference type="PRINTS" id="PR00385">
    <property type="entry name" value="P450"/>
</dbReference>
<reference evidence="12" key="1">
    <citation type="journal article" date="2022" name="New Phytol.">
        <title>Evolutionary transition to the ectomycorrhizal habit in the genomes of a hyperdiverse lineage of mushroom-forming fungi.</title>
        <authorList>
            <person name="Looney B."/>
            <person name="Miyauchi S."/>
            <person name="Morin E."/>
            <person name="Drula E."/>
            <person name="Courty P.E."/>
            <person name="Kohler A."/>
            <person name="Kuo A."/>
            <person name="LaButti K."/>
            <person name="Pangilinan J."/>
            <person name="Lipzen A."/>
            <person name="Riley R."/>
            <person name="Andreopoulos W."/>
            <person name="He G."/>
            <person name="Johnson J."/>
            <person name="Nolan M."/>
            <person name="Tritt A."/>
            <person name="Barry K.W."/>
            <person name="Grigoriev I.V."/>
            <person name="Nagy L.G."/>
            <person name="Hibbett D."/>
            <person name="Henrissat B."/>
            <person name="Matheny P.B."/>
            <person name="Labbe J."/>
            <person name="Martin F.M."/>
        </authorList>
    </citation>
    <scope>NUCLEOTIDE SEQUENCE</scope>
    <source>
        <strain evidence="12">BPL690</strain>
    </source>
</reference>
<feature type="binding site" description="axial binding residue" evidence="9">
    <location>
        <position position="445"/>
    </location>
    <ligand>
        <name>heme</name>
        <dbReference type="ChEBI" id="CHEBI:30413"/>
    </ligand>
    <ligandPart>
        <name>Fe</name>
        <dbReference type="ChEBI" id="CHEBI:18248"/>
    </ligandPart>
</feature>
<dbReference type="PROSITE" id="PS00086">
    <property type="entry name" value="CYTOCHROME_P450"/>
    <property type="match status" value="1"/>
</dbReference>
<dbReference type="PANTHER" id="PTHR46300:SF7">
    <property type="entry name" value="P450, PUTATIVE (EUROFUNG)-RELATED"/>
    <property type="match status" value="1"/>
</dbReference>
<evidence type="ECO:0000256" key="6">
    <source>
        <dbReference type="ARBA" id="ARBA00023002"/>
    </source>
</evidence>
<keyword evidence="13" id="KW-1185">Reference proteome</keyword>
<keyword evidence="11" id="KW-0732">Signal</keyword>
<dbReference type="Gene3D" id="1.10.630.10">
    <property type="entry name" value="Cytochrome P450"/>
    <property type="match status" value="1"/>
</dbReference>
<evidence type="ECO:0000256" key="2">
    <source>
        <dbReference type="ARBA" id="ARBA00005179"/>
    </source>
</evidence>
<keyword evidence="5 9" id="KW-0479">Metal-binding</keyword>
<dbReference type="InterPro" id="IPR001128">
    <property type="entry name" value="Cyt_P450"/>
</dbReference>
<comment type="pathway">
    <text evidence="2">Secondary metabolite biosynthesis.</text>
</comment>
<comment type="similarity">
    <text evidence="3 10">Belongs to the cytochrome P450 family.</text>
</comment>
<dbReference type="GO" id="GO:0016705">
    <property type="term" value="F:oxidoreductase activity, acting on paired donors, with incorporation or reduction of molecular oxygen"/>
    <property type="evidence" value="ECO:0007669"/>
    <property type="project" value="InterPro"/>
</dbReference>
<dbReference type="InterPro" id="IPR017972">
    <property type="entry name" value="Cyt_P450_CS"/>
</dbReference>
<evidence type="ECO:0000256" key="8">
    <source>
        <dbReference type="ARBA" id="ARBA00023033"/>
    </source>
</evidence>
<sequence>MAFLLSILDLVVLLSSIIAFQAVRDYRRRGGVPYPPGPRPLPVLGNLLHIPKEHSWLTYTQYSKKYGTSESLFLMPSFKIYVLGDVISFRVFGQVIVVLNTIKAAKDLLEKRGEIYSDRPETPILDMMEWQWVLPTARYGDTWRPARRLLDRGLRPGAVASYRPMQQARARVLMTRLLASPYKWEDHIELLQGELLLDMTYGYQVLDRQDRKFDMVKRLSEFGTTLVLPGALLVNNLPFLRHIPEWLPRFSYKPLARYGHAMGWKSGTARPSLALQNLQEIEKLSGSDRDKAEKMVSGALASLYSAGSDTTVSATLTFFLVCLLHPEIQKKAQEEIDAVTGRERFPSFEDRPRLPFVDAICKEVLRWMPVTPLAVPHAVTQDDVYEGLFIPKGAIVFGNTWAILRDPDEYEDPDAFKPERFLNSNGSLRDDLNLTSVFGFGKRICPGRHFVDATLFITVASLLSVFNIKKRKEDEDGAFRYTYTGDSVISHPNRFGCSVVPRDKIAEELINADTLSR</sequence>
<evidence type="ECO:0000256" key="4">
    <source>
        <dbReference type="ARBA" id="ARBA00022617"/>
    </source>
</evidence>
<comment type="cofactor">
    <cofactor evidence="1 9">
        <name>heme</name>
        <dbReference type="ChEBI" id="CHEBI:30413"/>
    </cofactor>
</comment>
<dbReference type="InterPro" id="IPR050364">
    <property type="entry name" value="Cytochrome_P450_fung"/>
</dbReference>
<keyword evidence="7 9" id="KW-0408">Iron</keyword>
<dbReference type="Pfam" id="PF00067">
    <property type="entry name" value="p450"/>
    <property type="match status" value="2"/>
</dbReference>
<dbReference type="GO" id="GO:0004497">
    <property type="term" value="F:monooxygenase activity"/>
    <property type="evidence" value="ECO:0007669"/>
    <property type="project" value="UniProtKB-KW"/>
</dbReference>
<dbReference type="Proteomes" id="UP001203297">
    <property type="component" value="Unassembled WGS sequence"/>
</dbReference>
<dbReference type="CDD" id="cd11065">
    <property type="entry name" value="CYP64-like"/>
    <property type="match status" value="1"/>
</dbReference>
<evidence type="ECO:0000256" key="5">
    <source>
        <dbReference type="ARBA" id="ARBA00022723"/>
    </source>
</evidence>
<evidence type="ECO:0000313" key="12">
    <source>
        <dbReference type="EMBL" id="KAI0301728.1"/>
    </source>
</evidence>
<dbReference type="InterPro" id="IPR036396">
    <property type="entry name" value="Cyt_P450_sf"/>
</dbReference>
<keyword evidence="8 10" id="KW-0503">Monooxygenase</keyword>
<dbReference type="InterPro" id="IPR002401">
    <property type="entry name" value="Cyt_P450_E_grp-I"/>
</dbReference>
<dbReference type="AlphaFoldDB" id="A0AAD4M4X1"/>
<proteinExistence type="inferred from homology"/>
<evidence type="ECO:0000256" key="1">
    <source>
        <dbReference type="ARBA" id="ARBA00001971"/>
    </source>
</evidence>
<feature type="signal peptide" evidence="11">
    <location>
        <begin position="1"/>
        <end position="19"/>
    </location>
</feature>
<protein>
    <submittedName>
        <fullName evidence="12">Cytochrome P450</fullName>
    </submittedName>
</protein>
<accession>A0AAD4M4X1</accession>
<keyword evidence="6 10" id="KW-0560">Oxidoreductase</keyword>
<evidence type="ECO:0000256" key="10">
    <source>
        <dbReference type="RuleBase" id="RU000461"/>
    </source>
</evidence>
<dbReference type="PANTHER" id="PTHR46300">
    <property type="entry name" value="P450, PUTATIVE (EUROFUNG)-RELATED-RELATED"/>
    <property type="match status" value="1"/>
</dbReference>